<reference evidence="1" key="1">
    <citation type="journal article" date="2020" name="Stud. Mycol.">
        <title>101 Dothideomycetes genomes: a test case for predicting lifestyles and emergence of pathogens.</title>
        <authorList>
            <person name="Haridas S."/>
            <person name="Albert R."/>
            <person name="Binder M."/>
            <person name="Bloem J."/>
            <person name="Labutti K."/>
            <person name="Salamov A."/>
            <person name="Andreopoulos B."/>
            <person name="Baker S."/>
            <person name="Barry K."/>
            <person name="Bills G."/>
            <person name="Bluhm B."/>
            <person name="Cannon C."/>
            <person name="Castanera R."/>
            <person name="Culley D."/>
            <person name="Daum C."/>
            <person name="Ezra D."/>
            <person name="Gonzalez J."/>
            <person name="Henrissat B."/>
            <person name="Kuo A."/>
            <person name="Liang C."/>
            <person name="Lipzen A."/>
            <person name="Lutzoni F."/>
            <person name="Magnuson J."/>
            <person name="Mondo S."/>
            <person name="Nolan M."/>
            <person name="Ohm R."/>
            <person name="Pangilinan J."/>
            <person name="Park H.-J."/>
            <person name="Ramirez L."/>
            <person name="Alfaro M."/>
            <person name="Sun H."/>
            <person name="Tritt A."/>
            <person name="Yoshinaga Y."/>
            <person name="Zwiers L.-H."/>
            <person name="Turgeon B."/>
            <person name="Goodwin S."/>
            <person name="Spatafora J."/>
            <person name="Crous P."/>
            <person name="Grigoriev I."/>
        </authorList>
    </citation>
    <scope>NUCLEOTIDE SEQUENCE</scope>
    <source>
        <strain evidence="1">CBS 525.71</strain>
    </source>
</reference>
<accession>A0ACB6RNB5</accession>
<comment type="caution">
    <text evidence="1">The sequence shown here is derived from an EMBL/GenBank/DDBJ whole genome shotgun (WGS) entry which is preliminary data.</text>
</comment>
<dbReference type="EMBL" id="MU006745">
    <property type="protein sequence ID" value="KAF2622432.1"/>
    <property type="molecule type" value="Genomic_DNA"/>
</dbReference>
<evidence type="ECO:0000313" key="2">
    <source>
        <dbReference type="Proteomes" id="UP000799754"/>
    </source>
</evidence>
<sequence length="156" mass="17147">MIGQWLQSFLEKQSAASSEGAEIFEVVSSGSLRGPVSMVTCSRSAERHCPSSLRDPSMIQGAQDIVKACFFVTLRTRTFHRDHRDHLPSFPTLGTLIQNVLHLRSLASQRTAPTATHSLTTYSSLSRIYPAAVALKLTTLQTIILRDSNNSPLHLA</sequence>
<proteinExistence type="predicted"/>
<name>A0ACB6RNB5_9PLEO</name>
<organism evidence="1 2">
    <name type="scientific">Macroventuria anomochaeta</name>
    <dbReference type="NCBI Taxonomy" id="301207"/>
    <lineage>
        <taxon>Eukaryota</taxon>
        <taxon>Fungi</taxon>
        <taxon>Dikarya</taxon>
        <taxon>Ascomycota</taxon>
        <taxon>Pezizomycotina</taxon>
        <taxon>Dothideomycetes</taxon>
        <taxon>Pleosporomycetidae</taxon>
        <taxon>Pleosporales</taxon>
        <taxon>Pleosporineae</taxon>
        <taxon>Didymellaceae</taxon>
        <taxon>Macroventuria</taxon>
    </lineage>
</organism>
<protein>
    <submittedName>
        <fullName evidence="1">Uncharacterized protein</fullName>
    </submittedName>
</protein>
<gene>
    <name evidence="1" type="ORF">BU25DRAFT_212595</name>
</gene>
<dbReference type="Proteomes" id="UP000799754">
    <property type="component" value="Unassembled WGS sequence"/>
</dbReference>
<keyword evidence="2" id="KW-1185">Reference proteome</keyword>
<evidence type="ECO:0000313" key="1">
    <source>
        <dbReference type="EMBL" id="KAF2622432.1"/>
    </source>
</evidence>